<evidence type="ECO:0000313" key="3">
    <source>
        <dbReference type="Proteomes" id="UP000799429"/>
    </source>
</evidence>
<comment type="caution">
    <text evidence="2">The sequence shown here is derived from an EMBL/GenBank/DDBJ whole genome shotgun (WGS) entry which is preliminary data.</text>
</comment>
<feature type="region of interest" description="Disordered" evidence="1">
    <location>
        <begin position="1"/>
        <end position="51"/>
    </location>
</feature>
<proteinExistence type="predicted"/>
<protein>
    <submittedName>
        <fullName evidence="2">Uncharacterized protein</fullName>
    </submittedName>
</protein>
<dbReference type="Proteomes" id="UP000799429">
    <property type="component" value="Unassembled WGS sequence"/>
</dbReference>
<feature type="compositionally biased region" description="Basic and acidic residues" evidence="1">
    <location>
        <begin position="20"/>
        <end position="30"/>
    </location>
</feature>
<dbReference type="EMBL" id="MU006089">
    <property type="protein sequence ID" value="KAF2842750.1"/>
    <property type="molecule type" value="Genomic_DNA"/>
</dbReference>
<keyword evidence="3" id="KW-1185">Reference proteome</keyword>
<reference evidence="2" key="1">
    <citation type="journal article" date="2020" name="Stud. Mycol.">
        <title>101 Dothideomycetes genomes: a test case for predicting lifestyles and emergence of pathogens.</title>
        <authorList>
            <person name="Haridas S."/>
            <person name="Albert R."/>
            <person name="Binder M."/>
            <person name="Bloem J."/>
            <person name="Labutti K."/>
            <person name="Salamov A."/>
            <person name="Andreopoulos B."/>
            <person name="Baker S."/>
            <person name="Barry K."/>
            <person name="Bills G."/>
            <person name="Bluhm B."/>
            <person name="Cannon C."/>
            <person name="Castanera R."/>
            <person name="Culley D."/>
            <person name="Daum C."/>
            <person name="Ezra D."/>
            <person name="Gonzalez J."/>
            <person name="Henrissat B."/>
            <person name="Kuo A."/>
            <person name="Liang C."/>
            <person name="Lipzen A."/>
            <person name="Lutzoni F."/>
            <person name="Magnuson J."/>
            <person name="Mondo S."/>
            <person name="Nolan M."/>
            <person name="Ohm R."/>
            <person name="Pangilinan J."/>
            <person name="Park H.-J."/>
            <person name="Ramirez L."/>
            <person name="Alfaro M."/>
            <person name="Sun H."/>
            <person name="Tritt A."/>
            <person name="Yoshinaga Y."/>
            <person name="Zwiers L.-H."/>
            <person name="Turgeon B."/>
            <person name="Goodwin S."/>
            <person name="Spatafora J."/>
            <person name="Crous P."/>
            <person name="Grigoriev I."/>
        </authorList>
    </citation>
    <scope>NUCLEOTIDE SEQUENCE</scope>
    <source>
        <strain evidence="2">CBS 101060</strain>
    </source>
</reference>
<accession>A0A9P4SJ51</accession>
<evidence type="ECO:0000313" key="2">
    <source>
        <dbReference type="EMBL" id="KAF2842750.1"/>
    </source>
</evidence>
<evidence type="ECO:0000256" key="1">
    <source>
        <dbReference type="SAM" id="MobiDB-lite"/>
    </source>
</evidence>
<dbReference type="OrthoDB" id="1681166at2759"/>
<organism evidence="2 3">
    <name type="scientific">Patellaria atrata CBS 101060</name>
    <dbReference type="NCBI Taxonomy" id="1346257"/>
    <lineage>
        <taxon>Eukaryota</taxon>
        <taxon>Fungi</taxon>
        <taxon>Dikarya</taxon>
        <taxon>Ascomycota</taxon>
        <taxon>Pezizomycotina</taxon>
        <taxon>Dothideomycetes</taxon>
        <taxon>Dothideomycetes incertae sedis</taxon>
        <taxon>Patellariales</taxon>
        <taxon>Patellariaceae</taxon>
        <taxon>Patellaria</taxon>
    </lineage>
</organism>
<feature type="region of interest" description="Disordered" evidence="1">
    <location>
        <begin position="130"/>
        <end position="160"/>
    </location>
</feature>
<dbReference type="AlphaFoldDB" id="A0A9P4SJ51"/>
<gene>
    <name evidence="2" type="ORF">M501DRAFT_23822</name>
</gene>
<name>A0A9P4SJ51_9PEZI</name>
<sequence>MSVDRDKATPQELLPSVFPKGKDNIRDEHQPLSPEEGLFPYPERHVSGDDTSNLDFARDHQGEDLTEEDTTADYIETVDEHLLPPANFNPFFTLIEDAVNGEHYHPSVHYVFADDDPEVQTAISINALTGYDPVEDSATDHPSTNDRDSTSARQPPAGSKERYLVVDVAADGHTVIQTQSLDKEWQIIQAGIDIAPTWDESEGQAGEAGLMLRIQGTELQSTYNSGRELLQDARENNGGDMIAGLSDIVMKFSKGMEVLGEVTGGEVDADAYR</sequence>